<evidence type="ECO:0000313" key="1">
    <source>
        <dbReference type="EMBL" id="KAF5394475.1"/>
    </source>
</evidence>
<accession>A0A8J4SRP5</accession>
<gene>
    <name evidence="1" type="ORF">PHET_11411</name>
</gene>
<name>A0A8J4SRP5_9TREM</name>
<keyword evidence="2" id="KW-1185">Reference proteome</keyword>
<sequence>MFWKICKIRAFQFVSLLPNWSWKRLLSHIKMSLMLLTPVKPQASVTKSSNFVLLVLLKVKIFDPVFLTNCTFTGAFN</sequence>
<evidence type="ECO:0000313" key="2">
    <source>
        <dbReference type="Proteomes" id="UP000748531"/>
    </source>
</evidence>
<reference evidence="1" key="1">
    <citation type="submission" date="2019-05" db="EMBL/GenBank/DDBJ databases">
        <title>Annotation for the trematode Paragonimus heterotremus.</title>
        <authorList>
            <person name="Choi Y.-J."/>
        </authorList>
    </citation>
    <scope>NUCLEOTIDE SEQUENCE</scope>
    <source>
        <strain evidence="1">LC</strain>
    </source>
</reference>
<dbReference type="EMBL" id="LUCH01018407">
    <property type="protein sequence ID" value="KAF5394475.1"/>
    <property type="molecule type" value="Genomic_DNA"/>
</dbReference>
<dbReference type="Proteomes" id="UP000748531">
    <property type="component" value="Unassembled WGS sequence"/>
</dbReference>
<comment type="caution">
    <text evidence="1">The sequence shown here is derived from an EMBL/GenBank/DDBJ whole genome shotgun (WGS) entry which is preliminary data.</text>
</comment>
<organism evidence="1 2">
    <name type="scientific">Paragonimus heterotremus</name>
    <dbReference type="NCBI Taxonomy" id="100268"/>
    <lineage>
        <taxon>Eukaryota</taxon>
        <taxon>Metazoa</taxon>
        <taxon>Spiralia</taxon>
        <taxon>Lophotrochozoa</taxon>
        <taxon>Platyhelminthes</taxon>
        <taxon>Trematoda</taxon>
        <taxon>Digenea</taxon>
        <taxon>Plagiorchiida</taxon>
        <taxon>Troglotremata</taxon>
        <taxon>Troglotrematidae</taxon>
        <taxon>Paragonimus</taxon>
    </lineage>
</organism>
<protein>
    <submittedName>
        <fullName evidence="1">Uncharacterized protein</fullName>
    </submittedName>
</protein>
<proteinExistence type="predicted"/>
<dbReference type="AlphaFoldDB" id="A0A8J4SRP5"/>